<dbReference type="EMBL" id="BRLB01000002">
    <property type="protein sequence ID" value="GKX29030.1"/>
    <property type="molecule type" value="Genomic_DNA"/>
</dbReference>
<proteinExistence type="predicted"/>
<evidence type="ECO:0000313" key="1">
    <source>
        <dbReference type="EMBL" id="GKX29030.1"/>
    </source>
</evidence>
<protein>
    <submittedName>
        <fullName evidence="1">Uncharacterized protein</fullName>
    </submittedName>
</protein>
<sequence length="46" mass="5498">MFDSGYKFWVAVEEYGENMKFEYADGWTLEELVRNIEKQITEKSSV</sequence>
<organism evidence="1 2">
    <name type="scientific">Vallitalea longa</name>
    <dbReference type="NCBI Taxonomy" id="2936439"/>
    <lineage>
        <taxon>Bacteria</taxon>
        <taxon>Bacillati</taxon>
        <taxon>Bacillota</taxon>
        <taxon>Clostridia</taxon>
        <taxon>Lachnospirales</taxon>
        <taxon>Vallitaleaceae</taxon>
        <taxon>Vallitalea</taxon>
    </lineage>
</organism>
<accession>A0A9W5YAF8</accession>
<reference evidence="1" key="1">
    <citation type="submission" date="2022-06" db="EMBL/GenBank/DDBJ databases">
        <title>Vallitalea longa sp. nov., an anaerobic bacterium isolated from marine sediment.</title>
        <authorList>
            <person name="Hirano S."/>
            <person name="Terahara T."/>
            <person name="Mori K."/>
            <person name="Hamada M."/>
            <person name="Matsumoto R."/>
            <person name="Kobayashi T."/>
        </authorList>
    </citation>
    <scope>NUCLEOTIDE SEQUENCE</scope>
    <source>
        <strain evidence="1">SH18-1</strain>
    </source>
</reference>
<comment type="caution">
    <text evidence="1">The sequence shown here is derived from an EMBL/GenBank/DDBJ whole genome shotgun (WGS) entry which is preliminary data.</text>
</comment>
<dbReference type="AlphaFoldDB" id="A0A9W5YAF8"/>
<dbReference type="RefSeq" id="WP_281814105.1">
    <property type="nucleotide sequence ID" value="NZ_BRLB01000002.1"/>
</dbReference>
<gene>
    <name evidence="1" type="ORF">SH1V18_15100</name>
</gene>
<dbReference type="Proteomes" id="UP001144256">
    <property type="component" value="Unassembled WGS sequence"/>
</dbReference>
<evidence type="ECO:0000313" key="2">
    <source>
        <dbReference type="Proteomes" id="UP001144256"/>
    </source>
</evidence>
<keyword evidence="2" id="KW-1185">Reference proteome</keyword>
<name>A0A9W5YAF8_9FIRM</name>